<keyword evidence="3" id="KW-0315">Glutamine amidotransferase</keyword>
<dbReference type="AlphaFoldDB" id="A0A848M893"/>
<dbReference type="Gene3D" id="3.40.50.880">
    <property type="match status" value="1"/>
</dbReference>
<dbReference type="InterPro" id="IPR002818">
    <property type="entry name" value="DJ-1/PfpI"/>
</dbReference>
<evidence type="ECO:0000313" key="4">
    <source>
        <dbReference type="Proteomes" id="UP000565468"/>
    </source>
</evidence>
<dbReference type="EMBL" id="JABBPN010000012">
    <property type="protein sequence ID" value="NMO96836.1"/>
    <property type="molecule type" value="Genomic_DNA"/>
</dbReference>
<dbReference type="InterPro" id="IPR006286">
    <property type="entry name" value="C56_PfpI-like"/>
</dbReference>
<keyword evidence="3" id="KW-0808">Transferase</keyword>
<accession>A0A848M893</accession>
<reference evidence="3 4" key="1">
    <citation type="submission" date="2020-04" db="EMBL/GenBank/DDBJ databases">
        <title>Paenibacillus algicola sp. nov., a novel marine bacterium producing alginate lyase.</title>
        <authorList>
            <person name="Huang H."/>
        </authorList>
    </citation>
    <scope>NUCLEOTIDE SEQUENCE [LARGE SCALE GENOMIC DNA]</scope>
    <source>
        <strain evidence="3 4">L7-75</strain>
    </source>
</reference>
<feature type="domain" description="DJ-1/PfpI" evidence="2">
    <location>
        <begin position="5"/>
        <end position="168"/>
    </location>
</feature>
<organism evidence="3 4">
    <name type="scientific">Paenibacillus lemnae</name>
    <dbReference type="NCBI Taxonomy" id="1330551"/>
    <lineage>
        <taxon>Bacteria</taxon>
        <taxon>Bacillati</taxon>
        <taxon>Bacillota</taxon>
        <taxon>Bacilli</taxon>
        <taxon>Bacillales</taxon>
        <taxon>Paenibacillaceae</taxon>
        <taxon>Paenibacillus</taxon>
    </lineage>
</organism>
<keyword evidence="4" id="KW-1185">Reference proteome</keyword>
<dbReference type="InterPro" id="IPR029062">
    <property type="entry name" value="Class_I_gatase-like"/>
</dbReference>
<dbReference type="GO" id="GO:0016740">
    <property type="term" value="F:transferase activity"/>
    <property type="evidence" value="ECO:0007669"/>
    <property type="project" value="UniProtKB-KW"/>
</dbReference>
<name>A0A848M893_PAELE</name>
<dbReference type="NCBIfam" id="TIGR01382">
    <property type="entry name" value="PfpI"/>
    <property type="match status" value="1"/>
</dbReference>
<protein>
    <submittedName>
        <fullName evidence="3">Type 1 glutamine amidotransferase</fullName>
    </submittedName>
</protein>
<dbReference type="Pfam" id="PF01965">
    <property type="entry name" value="DJ-1_PfpI"/>
    <property type="match status" value="1"/>
</dbReference>
<dbReference type="CDD" id="cd03134">
    <property type="entry name" value="GATase1_PfpI_like"/>
    <property type="match status" value="1"/>
</dbReference>
<dbReference type="PANTHER" id="PTHR42733">
    <property type="entry name" value="DJ-1 PROTEIN"/>
    <property type="match status" value="1"/>
</dbReference>
<dbReference type="RefSeq" id="WP_169505620.1">
    <property type="nucleotide sequence ID" value="NZ_JABBPN010000012.1"/>
</dbReference>
<sequence length="176" mass="18746">MTEAKKIAFLLADDFEDSEMKNPYEAMIKHGHEGVIISLKKDDELKGKKGTVAYTSHLAAQDAKASDYAAVIIPGGKSPSHLMNDKDVQAFVKEADSAGITISAICHGPQILAAAGLLNGRTLTSYPGIQDEVKDAGGSFVDQEVVTDGNLITSRTPDDEPAFIQATIDRLGSNAW</sequence>
<dbReference type="PROSITE" id="PS51276">
    <property type="entry name" value="PEPTIDASE_C56_PFPI"/>
    <property type="match status" value="1"/>
</dbReference>
<gene>
    <name evidence="3" type="ORF">HII30_13805</name>
</gene>
<evidence type="ECO:0000259" key="2">
    <source>
        <dbReference type="Pfam" id="PF01965"/>
    </source>
</evidence>
<comment type="caution">
    <text evidence="3">The sequence shown here is derived from an EMBL/GenBank/DDBJ whole genome shotgun (WGS) entry which is preliminary data.</text>
</comment>
<comment type="similarity">
    <text evidence="1">Belongs to the peptidase C56 family.</text>
</comment>
<dbReference type="SUPFAM" id="SSF52317">
    <property type="entry name" value="Class I glutamine amidotransferase-like"/>
    <property type="match status" value="1"/>
</dbReference>
<dbReference type="PANTHER" id="PTHR42733:SF2">
    <property type="entry name" value="DJ-1_THIJ_PFPI FAMILY PROTEIN"/>
    <property type="match status" value="1"/>
</dbReference>
<evidence type="ECO:0000256" key="1">
    <source>
        <dbReference type="ARBA" id="ARBA00008542"/>
    </source>
</evidence>
<proteinExistence type="inferred from homology"/>
<evidence type="ECO:0000313" key="3">
    <source>
        <dbReference type="EMBL" id="NMO96836.1"/>
    </source>
</evidence>
<dbReference type="Proteomes" id="UP000565468">
    <property type="component" value="Unassembled WGS sequence"/>
</dbReference>